<dbReference type="RefSeq" id="WP_188174888.1">
    <property type="nucleotide sequence ID" value="NZ_JACVVD010000004.1"/>
</dbReference>
<accession>A0A926KS65</accession>
<dbReference type="SUPFAM" id="SSF49299">
    <property type="entry name" value="PKD domain"/>
    <property type="match status" value="1"/>
</dbReference>
<dbReference type="InterPro" id="IPR035986">
    <property type="entry name" value="PKD_dom_sf"/>
</dbReference>
<comment type="caution">
    <text evidence="4">The sequence shown here is derived from an EMBL/GenBank/DDBJ whole genome shotgun (WGS) entry which is preliminary data.</text>
</comment>
<feature type="domain" description="CARDB" evidence="2">
    <location>
        <begin position="346"/>
        <end position="430"/>
    </location>
</feature>
<dbReference type="EMBL" id="JACVVD010000004">
    <property type="protein sequence ID" value="MBD0381080.1"/>
    <property type="molecule type" value="Genomic_DNA"/>
</dbReference>
<feature type="region of interest" description="Disordered" evidence="1">
    <location>
        <begin position="225"/>
        <end position="262"/>
    </location>
</feature>
<feature type="region of interest" description="Disordered" evidence="1">
    <location>
        <begin position="171"/>
        <end position="192"/>
    </location>
</feature>
<dbReference type="InterPro" id="IPR013783">
    <property type="entry name" value="Ig-like_fold"/>
</dbReference>
<organism evidence="4 5">
    <name type="scientific">Paenibacillus sedimenti</name>
    <dbReference type="NCBI Taxonomy" id="2770274"/>
    <lineage>
        <taxon>Bacteria</taxon>
        <taxon>Bacillati</taxon>
        <taxon>Bacillota</taxon>
        <taxon>Bacilli</taxon>
        <taxon>Bacillales</taxon>
        <taxon>Paenibacillaceae</taxon>
        <taxon>Paenibacillus</taxon>
    </lineage>
</organism>
<evidence type="ECO:0008006" key="6">
    <source>
        <dbReference type="Google" id="ProtNLM"/>
    </source>
</evidence>
<dbReference type="Pfam" id="PF18911">
    <property type="entry name" value="PKD_4"/>
    <property type="match status" value="1"/>
</dbReference>
<keyword evidence="5" id="KW-1185">Reference proteome</keyword>
<dbReference type="Proteomes" id="UP000650466">
    <property type="component" value="Unassembled WGS sequence"/>
</dbReference>
<feature type="region of interest" description="Disordered" evidence="1">
    <location>
        <begin position="703"/>
        <end position="730"/>
    </location>
</feature>
<dbReference type="Gene3D" id="2.60.120.560">
    <property type="entry name" value="Exo-inulinase, domain 1"/>
    <property type="match status" value="1"/>
</dbReference>
<protein>
    <recommendedName>
        <fullName evidence="6">CARDB domain-containing protein</fullName>
    </recommendedName>
</protein>
<dbReference type="Pfam" id="PF07705">
    <property type="entry name" value="CARDB"/>
    <property type="match status" value="1"/>
</dbReference>
<feature type="domain" description="PKD" evidence="3">
    <location>
        <begin position="2214"/>
        <end position="2297"/>
    </location>
</feature>
<dbReference type="Gene3D" id="2.60.40.10">
    <property type="entry name" value="Immunoglobulins"/>
    <property type="match status" value="3"/>
</dbReference>
<dbReference type="InterPro" id="IPR000601">
    <property type="entry name" value="PKD_dom"/>
</dbReference>
<reference evidence="4" key="1">
    <citation type="submission" date="2020-09" db="EMBL/GenBank/DDBJ databases">
        <title>Draft Genome Sequence of Paenibacillus sp. WST5.</title>
        <authorList>
            <person name="Bao Z."/>
        </authorList>
    </citation>
    <scope>NUCLEOTIDE SEQUENCE</scope>
    <source>
        <strain evidence="4">WST5</strain>
    </source>
</reference>
<evidence type="ECO:0000259" key="3">
    <source>
        <dbReference type="Pfam" id="PF18911"/>
    </source>
</evidence>
<feature type="compositionally biased region" description="Polar residues" evidence="1">
    <location>
        <begin position="241"/>
        <end position="253"/>
    </location>
</feature>
<dbReference type="InterPro" id="IPR011635">
    <property type="entry name" value="CARDB"/>
</dbReference>
<sequence>MRLSKARIRTRTISLLLLALIMFESNPFHILGEAAMKALAASSVEDMLFEINYNGTGADANGKHYSKYAYVSGARVENLKVPDGKIIKKIWHGTQDITPPAAVGLNSYTGPLNAINALGPAITVSSADNRQGSRGYYAWFRYIPTDPHKLNWYADVTGEDGNTYRINCGPSQPVSDGIHHQTSGGDTDSINGYDMPQVPNCSSNESEFSGMKNLGLDADIDQPYKSVTTGESVPSEAVNPDPSSASAVPNPTATILGPTGTGRPRADAISVIRVDQGADAKHFRVIYNQTFTSFNPLTESEKELAAPPSGAKVRVWFTAFIVDLKGSTYEYDSKVKIEYDTPPDAPNLSNVSITAPSCVEVNKATSFSFSFSNTGGNDITSAFQAKVLVDGTTLQTFNYSGLAAGQNVTETFTKTFGGTSGYSVAVIVDSVTGETSTADNSKSVTVTPKLSCAAVPLDPFITGDFTIEKLTMPYGQSNTMYPVGVSVGGSSGGTPCAISQFGFIFEQDGIIRDYVGAKSSATTQGFSGPPYPGGMGEGPVNVTMKIVSTCGQTKVVGPKSFTITVTTNNNPPFGSPGWFARGNTNNYPAIDEVVVDNFIDLGIIKDKSKTPEEPYDPEGDGFFPTWDFAGSSDPWIQKLGNSQDGYGFNEHDERFSDIKADVLGIHTVKMKLTDTRGAQSGWRSAMINVVKPNPIATCEAPAEMKSNRPLGPPGINADKSRSPMGRTIDHSKDEWTNKQLTYTNNTGSDITVTVTLNKVYDTAGMASENSSSCSIIVHPDYPPIAKINAPTLGIRGEDYDVLNESYSPDGDILTKTIWYIRYDDDNNGIFDDATEPWTEVTGSMAKYDFKPTKVGKYKFKLRAIEEYGAWAEAESGVMDVINQAPEVSFDLSGNSPNPDPNPPTMYKASDILKLWQLIATNTNAVISKSPTYNWQNESESLQSGAGKGKEKQNFGVNIISAPSSFGEAQAYQSPLADNGFGKNGVSIYKAMTDPNSEYSQPLLVPGADGQPAGWVDGATPVETDKTHLYFQLASSGYGYTFYALNKNKIGRYRLDLVWSTGCSGCFSSGTYVHRWLDGNPYDYQLDWKNIPKDQLLQTKTVPYTTEYGHPKGTVNIKESINYESVYFRFAEKTVYLLFSKNTPVRQYDYTDGDDNTSIRVQWSSSPMACTFKALDATFIGCFDVPGSTGSYGGPSLKDVTTKGDHLVFLVDSDGYYSTNGYFGNSFSEIDQYGNVVNTGTITGNNPWVPHTYEAKYTQWPDTYTPRSYSPKNYVDTVCRFNQIPTPYKDRNGNTYFYEDKVCQNPDGSSMRGYQEFNMRAYPELALGIYVAKYDKDFKVVWRARTSGNSMTFSAAWTYNWMENIPTMIVNPLNNTIVTKTLYTVGGSYGDSRTTMNNTIDMTTGAVWGWGGPQVTGMSTSMHVDGAGNYVGGTCASNIYNQCSDINLGGNTRILSGNVGFSSGATETVNSKAFSEYMGDGLLLSSFMWHSWVSGYNSPPYGQTVYWIDKGPVAEAPAITPRYQYGQFLSNPVVSDADLMFNFKAEQNKIDSELFGYSFRAQDGMNRYALEFDGTNVFLSKYVNSVRTVLSTSAYNIQDGKGYSVKIRTAGNAINVWINKVNYFVDIVDNTYPVSGKFGPFTNKSFVNFSAMTMKPYAEADLWNADYAILDEKTGNAELNYDNVAFTDPEGDPMAGSFTWNYVHTPMFIDNGGLSPSNGKSFTSGMPTFDRVGKWDVTLKAKDDPYPLSVYKFPDMTFDAYRKNSNTFKKSIIVHRRPVAQFSLFMEPNGTVTWTDTSYDPDRYNVPTGNIEPGYETSRGIVERRYWFIAPDGTMSETKIDKVNDSGTYTVGLQVKDEFGAWSWPEINTLDVGLRPNNPPKAVLTFPTGSKDTPDYLPTGTSPTITWNQTDIDPDTTYTGYEVYIGRVSLDWMGNEFENSSSYGSGIKSFNTKEEMYSYLATNIFGDTNSRWRIKVRVKDETTWSAWSNEGWLGSRRPPTVQLTFPTGTYDNPTPVTDIRPTITWNQKDEDTGRIAYQQIRVWSEDNTVVASADISVPIANRTKLTDSWTMNADAPRGSKLKVQLRVMNESSVWSGWSNIGWMTTNSPPTATMLDPSGSLTSPTIYDTTKPTFKWRQTDPDLNTVFSYFQIQVTSEDNSVMVLDSSAIAQNTGDETGTWAVTDNLPAGQKLRVRVRVYDGFVWSDFSAQTWLYINRAPVADFDWSPKPVWEGDLVQLSNASFDADGDVLTYEWKIQEPDAIVYTFTSINITRQFHQTGNYIVTLTVWDGYVSSTATKYITASPLTIDSEVNYTDNWLKLHEKSGHQTVHNPKDFYSGEIFVVSSRSSPAPVADVTAWIDTTGIDGRSLYVAQVLTESSGDTTLYKGELFDPKFQSYTEGLPQGPHLIHFQIRYRNGVVKTEDIPVHIIGNVNKSVGVHRVQ</sequence>
<evidence type="ECO:0000256" key="1">
    <source>
        <dbReference type="SAM" id="MobiDB-lite"/>
    </source>
</evidence>
<gene>
    <name evidence="4" type="ORF">ICC18_13225</name>
</gene>
<feature type="compositionally biased region" description="Polar residues" evidence="1">
    <location>
        <begin position="171"/>
        <end position="190"/>
    </location>
</feature>
<name>A0A926KS65_9BACL</name>
<proteinExistence type="predicted"/>
<evidence type="ECO:0000313" key="4">
    <source>
        <dbReference type="EMBL" id="MBD0381080.1"/>
    </source>
</evidence>
<evidence type="ECO:0000313" key="5">
    <source>
        <dbReference type="Proteomes" id="UP000650466"/>
    </source>
</evidence>
<evidence type="ECO:0000259" key="2">
    <source>
        <dbReference type="Pfam" id="PF07705"/>
    </source>
</evidence>